<keyword evidence="6 13" id="KW-0812">Transmembrane</keyword>
<dbReference type="FunFam" id="3.40.50.300:FF:000483">
    <property type="entry name" value="Sensor histidine kinase KdpD"/>
    <property type="match status" value="1"/>
</dbReference>
<comment type="caution">
    <text evidence="15">The sequence shown here is derived from an EMBL/GenBank/DDBJ whole genome shotgun (WGS) entry which is preliminary data.</text>
</comment>
<dbReference type="InterPro" id="IPR027417">
    <property type="entry name" value="P-loop_NTPase"/>
</dbReference>
<dbReference type="GO" id="GO:0005524">
    <property type="term" value="F:ATP binding"/>
    <property type="evidence" value="ECO:0007669"/>
    <property type="project" value="UniProtKB-KW"/>
</dbReference>
<evidence type="ECO:0000256" key="12">
    <source>
        <dbReference type="ARBA" id="ARBA00023136"/>
    </source>
</evidence>
<dbReference type="InterPro" id="IPR014729">
    <property type="entry name" value="Rossmann-like_a/b/a_fold"/>
</dbReference>
<evidence type="ECO:0000256" key="3">
    <source>
        <dbReference type="ARBA" id="ARBA00012438"/>
    </source>
</evidence>
<evidence type="ECO:0000256" key="10">
    <source>
        <dbReference type="ARBA" id="ARBA00022989"/>
    </source>
</evidence>
<dbReference type="SMART" id="SM00387">
    <property type="entry name" value="HATPase_c"/>
    <property type="match status" value="1"/>
</dbReference>
<dbReference type="GO" id="GO:0005737">
    <property type="term" value="C:cytoplasm"/>
    <property type="evidence" value="ECO:0007669"/>
    <property type="project" value="UniProtKB-ARBA"/>
</dbReference>
<comment type="subcellular location">
    <subcellularLocation>
        <location evidence="2">Membrane</location>
        <topology evidence="2">Multi-pass membrane protein</topology>
    </subcellularLocation>
</comment>
<evidence type="ECO:0000256" key="9">
    <source>
        <dbReference type="ARBA" id="ARBA00022840"/>
    </source>
</evidence>
<protein>
    <recommendedName>
        <fullName evidence="3">histidine kinase</fullName>
        <ecNumber evidence="3">2.7.13.3</ecNumber>
    </recommendedName>
</protein>
<dbReference type="RefSeq" id="WP_258733676.1">
    <property type="nucleotide sequence ID" value="NZ_JANTHZ010000007.1"/>
</dbReference>
<keyword evidence="12 13" id="KW-0472">Membrane</keyword>
<dbReference type="PANTHER" id="PTHR45569:SF1">
    <property type="entry name" value="SENSOR PROTEIN KDPD"/>
    <property type="match status" value="1"/>
</dbReference>
<dbReference type="Gene3D" id="3.40.50.300">
    <property type="entry name" value="P-loop containing nucleotide triphosphate hydrolases"/>
    <property type="match status" value="1"/>
</dbReference>
<evidence type="ECO:0000259" key="14">
    <source>
        <dbReference type="PROSITE" id="PS50109"/>
    </source>
</evidence>
<dbReference type="SUPFAM" id="SSF55781">
    <property type="entry name" value="GAF domain-like"/>
    <property type="match status" value="1"/>
</dbReference>
<evidence type="ECO:0000256" key="1">
    <source>
        <dbReference type="ARBA" id="ARBA00000085"/>
    </source>
</evidence>
<dbReference type="EMBL" id="JANTHZ010000007">
    <property type="protein sequence ID" value="MCS0496512.1"/>
    <property type="molecule type" value="Genomic_DNA"/>
</dbReference>
<dbReference type="InterPro" id="IPR003852">
    <property type="entry name" value="Sig_transdc_His_kinase_KdpD_N"/>
</dbReference>
<dbReference type="InterPro" id="IPR003018">
    <property type="entry name" value="GAF"/>
</dbReference>
<dbReference type="PRINTS" id="PR00344">
    <property type="entry name" value="BCTRLSENSOR"/>
</dbReference>
<dbReference type="InterPro" id="IPR025201">
    <property type="entry name" value="KdpD_TM"/>
</dbReference>
<keyword evidence="9" id="KW-0067">ATP-binding</keyword>
<dbReference type="Proteomes" id="UP001151088">
    <property type="component" value="Unassembled WGS sequence"/>
</dbReference>
<dbReference type="SMART" id="SM00388">
    <property type="entry name" value="HisKA"/>
    <property type="match status" value="1"/>
</dbReference>
<dbReference type="Pfam" id="PF00512">
    <property type="entry name" value="HisKA"/>
    <property type="match status" value="1"/>
</dbReference>
<keyword evidence="10 13" id="KW-1133">Transmembrane helix</keyword>
<proteinExistence type="predicted"/>
<keyword evidence="5" id="KW-0808">Transferase</keyword>
<evidence type="ECO:0000256" key="7">
    <source>
        <dbReference type="ARBA" id="ARBA00022741"/>
    </source>
</evidence>
<evidence type="ECO:0000256" key="8">
    <source>
        <dbReference type="ARBA" id="ARBA00022777"/>
    </source>
</evidence>
<evidence type="ECO:0000256" key="4">
    <source>
        <dbReference type="ARBA" id="ARBA00022553"/>
    </source>
</evidence>
<feature type="domain" description="Histidine kinase" evidence="14">
    <location>
        <begin position="683"/>
        <end position="901"/>
    </location>
</feature>
<dbReference type="InterPro" id="IPR038318">
    <property type="entry name" value="KdpD_sf"/>
</dbReference>
<evidence type="ECO:0000313" key="16">
    <source>
        <dbReference type="Proteomes" id="UP001151088"/>
    </source>
</evidence>
<dbReference type="PANTHER" id="PTHR45569">
    <property type="entry name" value="SENSOR PROTEIN KDPD"/>
    <property type="match status" value="1"/>
</dbReference>
<dbReference type="AlphaFoldDB" id="A0A9X2PD28"/>
<reference evidence="15" key="1">
    <citation type="submission" date="2022-08" db="EMBL/GenBank/DDBJ databases">
        <authorList>
            <person name="Li F."/>
        </authorList>
    </citation>
    <scope>NUCLEOTIDE SEQUENCE</scope>
    <source>
        <strain evidence="15">MQZ15Z-1</strain>
    </source>
</reference>
<sequence length="908" mass="97466">MASTADERPAPEAFLEEARTEARQRGGPGRLKVFLGAAPGVGKTFAMIGEARARQRAGVDVVVALVETHGRAETAGLLGPLEQLPRRMVEYRGQTLSELDLDALLARRPQLALIDEFAHTNAPGSRHPKRWQDVLEVLDAGIDVTTTLNIQHIESLNDIVARITGVKVAETVPDQVLQRADDIELIDLPPEELIKRLKEGKVYVPHQVGRALDNFFSRGNLTALRELALRTAASRVDAEMLAYMQANAVRGPWPTEERLLVCVNEAPVAKALVRAGKRMAERARIPWIVATVLTPRHEAMPAGARAATMDALRLAETLGAETTTLHAESDVVAELLHYARARNVSRVVVGRARSRASWRDRLVFLFREHVADRLLDEATDFEVTVVTAHGRPARRGAGRAHLLEPDWRGYALAVAAIAVASLAAWPIAMWDAIPGGAISAIYLTAVLVVGARHGLAASLVATALGSMAYNFFYTEPYYTLAVSNPEDIVSILVFLVGAVFTGTLAGRLKAQVETVRAAQRRTETLYDFARKIAAAGNSDDVLWAGAYHIAATLDCQSLILMPDAAGTLEQVQGHPTIEELDAGAEGAARWAFEKNEPAGSGTATLPMSEWLFVPLAAGERALGVIGVRFRDRSRGLDPETRRLLLAVEDQVAVAIERARLAEELADARVSAESERLRGALLNSVSHDLRTPLATVIGTVSTLAEGEAGTLNAADRRELVLTALDEARRLDRYVQNLLDMTRLGHGALSPKRAPVELGEIVGRVRSDLARILAGHRVEVAIPRDLPMLDVDPVLIGQALTNVLENAAKYAPPGTTILLSARAEGGEAAITVADQGPGIPEGERERVFDLFHRVTQGDARPAGTGLGLAIVRGLVEAHGGRVKAQAGAGGRGAAITLRLPLAATPLDDGA</sequence>
<dbReference type="EC" id="2.7.13.3" evidence="3"/>
<dbReference type="Gene3D" id="1.10.287.130">
    <property type="match status" value="1"/>
</dbReference>
<dbReference type="InterPro" id="IPR036890">
    <property type="entry name" value="HATPase_C_sf"/>
</dbReference>
<dbReference type="SUPFAM" id="SSF47384">
    <property type="entry name" value="Homodimeric domain of signal transducing histidine kinase"/>
    <property type="match status" value="1"/>
</dbReference>
<feature type="transmembrane region" description="Helical" evidence="13">
    <location>
        <begin position="488"/>
        <end position="506"/>
    </location>
</feature>
<evidence type="ECO:0000256" key="2">
    <source>
        <dbReference type="ARBA" id="ARBA00004141"/>
    </source>
</evidence>
<dbReference type="GO" id="GO:0000155">
    <property type="term" value="F:phosphorelay sensor kinase activity"/>
    <property type="evidence" value="ECO:0007669"/>
    <property type="project" value="InterPro"/>
</dbReference>
<dbReference type="InterPro" id="IPR003594">
    <property type="entry name" value="HATPase_dom"/>
</dbReference>
<evidence type="ECO:0000256" key="5">
    <source>
        <dbReference type="ARBA" id="ARBA00022679"/>
    </source>
</evidence>
<dbReference type="GO" id="GO:0005886">
    <property type="term" value="C:plasma membrane"/>
    <property type="evidence" value="ECO:0007669"/>
    <property type="project" value="TreeGrafter"/>
</dbReference>
<dbReference type="PROSITE" id="PS50109">
    <property type="entry name" value="HIS_KIN"/>
    <property type="match status" value="1"/>
</dbReference>
<feature type="transmembrane region" description="Helical" evidence="13">
    <location>
        <begin position="440"/>
        <end position="468"/>
    </location>
</feature>
<dbReference type="InterPro" id="IPR005467">
    <property type="entry name" value="His_kinase_dom"/>
</dbReference>
<dbReference type="InterPro" id="IPR052023">
    <property type="entry name" value="Histidine_kinase_KdpD"/>
</dbReference>
<comment type="catalytic activity">
    <reaction evidence="1">
        <text>ATP + protein L-histidine = ADP + protein N-phospho-L-histidine.</text>
        <dbReference type="EC" id="2.7.13.3"/>
    </reaction>
</comment>
<dbReference type="InterPro" id="IPR029016">
    <property type="entry name" value="GAF-like_dom_sf"/>
</dbReference>
<dbReference type="Pfam" id="PF02702">
    <property type="entry name" value="KdpD"/>
    <property type="match status" value="1"/>
</dbReference>
<keyword evidence="8 15" id="KW-0418">Kinase</keyword>
<dbReference type="Pfam" id="PF02518">
    <property type="entry name" value="HATPase_c"/>
    <property type="match status" value="1"/>
</dbReference>
<dbReference type="InterPro" id="IPR003661">
    <property type="entry name" value="HisK_dim/P_dom"/>
</dbReference>
<accession>A0A9X2PD28</accession>
<dbReference type="Gene3D" id="3.40.50.620">
    <property type="entry name" value="HUPs"/>
    <property type="match status" value="1"/>
</dbReference>
<dbReference type="Gene3D" id="1.20.120.620">
    <property type="entry name" value="Backbone structure of the membrane domain of e. Coli histidine kinase receptor kdpd"/>
    <property type="match status" value="1"/>
</dbReference>
<keyword evidence="11" id="KW-0902">Two-component regulatory system</keyword>
<dbReference type="Gene3D" id="3.30.450.40">
    <property type="match status" value="1"/>
</dbReference>
<dbReference type="Pfam" id="PF13492">
    <property type="entry name" value="GAF_3"/>
    <property type="match status" value="1"/>
</dbReference>
<dbReference type="Pfam" id="PF13493">
    <property type="entry name" value="DUF4118"/>
    <property type="match status" value="1"/>
</dbReference>
<name>A0A9X2PD28_9HYPH</name>
<dbReference type="CDD" id="cd00082">
    <property type="entry name" value="HisKA"/>
    <property type="match status" value="1"/>
</dbReference>
<dbReference type="InterPro" id="IPR004358">
    <property type="entry name" value="Sig_transdc_His_kin-like_C"/>
</dbReference>
<keyword evidence="16" id="KW-1185">Reference proteome</keyword>
<dbReference type="CDD" id="cd00075">
    <property type="entry name" value="HATPase"/>
    <property type="match status" value="1"/>
</dbReference>
<organism evidence="15 16">
    <name type="scientific">Ancylobacter mangrovi</name>
    <dbReference type="NCBI Taxonomy" id="2972472"/>
    <lineage>
        <taxon>Bacteria</taxon>
        <taxon>Pseudomonadati</taxon>
        <taxon>Pseudomonadota</taxon>
        <taxon>Alphaproteobacteria</taxon>
        <taxon>Hyphomicrobiales</taxon>
        <taxon>Xanthobacteraceae</taxon>
        <taxon>Ancylobacter</taxon>
    </lineage>
</organism>
<dbReference type="SUPFAM" id="SSF52402">
    <property type="entry name" value="Adenine nucleotide alpha hydrolases-like"/>
    <property type="match status" value="1"/>
</dbReference>
<evidence type="ECO:0000256" key="11">
    <source>
        <dbReference type="ARBA" id="ARBA00023012"/>
    </source>
</evidence>
<dbReference type="SUPFAM" id="SSF55874">
    <property type="entry name" value="ATPase domain of HSP90 chaperone/DNA topoisomerase II/histidine kinase"/>
    <property type="match status" value="1"/>
</dbReference>
<keyword evidence="4" id="KW-0597">Phosphoprotein</keyword>
<keyword evidence="7" id="KW-0547">Nucleotide-binding</keyword>
<evidence type="ECO:0000313" key="15">
    <source>
        <dbReference type="EMBL" id="MCS0496512.1"/>
    </source>
</evidence>
<evidence type="ECO:0000256" key="13">
    <source>
        <dbReference type="SAM" id="Phobius"/>
    </source>
</evidence>
<gene>
    <name evidence="15" type="ORF">NVS89_15525</name>
</gene>
<evidence type="ECO:0000256" key="6">
    <source>
        <dbReference type="ARBA" id="ARBA00022692"/>
    </source>
</evidence>
<dbReference type="InterPro" id="IPR036097">
    <property type="entry name" value="HisK_dim/P_sf"/>
</dbReference>
<dbReference type="Gene3D" id="3.30.565.10">
    <property type="entry name" value="Histidine kinase-like ATPase, C-terminal domain"/>
    <property type="match status" value="1"/>
</dbReference>